<feature type="compositionally biased region" description="Basic and acidic residues" evidence="1">
    <location>
        <begin position="40"/>
        <end position="56"/>
    </location>
</feature>
<evidence type="ECO:0000313" key="4">
    <source>
        <dbReference type="Proteomes" id="UP000252733"/>
    </source>
</evidence>
<keyword evidence="2" id="KW-0472">Membrane</keyword>
<sequence>MGTLARILLIFIIIYYLFRLIGRYLFPYLLKNQVEKMQKKQEQSRKDFENKQRSQEGKVTIDYNTKKNKKRGNDNPPGEYVDYEEIK</sequence>
<dbReference type="RefSeq" id="WP_106151804.1">
    <property type="nucleotide sequence ID" value="NZ_PVTS01000002.1"/>
</dbReference>
<evidence type="ECO:0000256" key="1">
    <source>
        <dbReference type="SAM" id="MobiDB-lite"/>
    </source>
</evidence>
<reference evidence="3 4" key="1">
    <citation type="submission" date="2018-07" db="EMBL/GenBank/DDBJ databases">
        <title>Freshwater and sediment microbial communities from various areas in North America, analyzing microbe dynamics in response to fracking.</title>
        <authorList>
            <person name="Lamendella R."/>
        </authorList>
    </citation>
    <scope>NUCLEOTIDE SEQUENCE [LARGE SCALE GENOMIC DNA]</scope>
    <source>
        <strain evidence="3 4">160A</strain>
    </source>
</reference>
<dbReference type="OrthoDB" id="840298at2"/>
<keyword evidence="2" id="KW-0812">Transmembrane</keyword>
<evidence type="ECO:0000256" key="2">
    <source>
        <dbReference type="SAM" id="Phobius"/>
    </source>
</evidence>
<feature type="transmembrane region" description="Helical" evidence="2">
    <location>
        <begin position="6"/>
        <end position="30"/>
    </location>
</feature>
<evidence type="ECO:0000313" key="3">
    <source>
        <dbReference type="EMBL" id="RCW29867.1"/>
    </source>
</evidence>
<gene>
    <name evidence="3" type="ORF">DFO77_12560</name>
</gene>
<dbReference type="AlphaFoldDB" id="A0A2T0XS90"/>
<dbReference type="Proteomes" id="UP000252733">
    <property type="component" value="Unassembled WGS sequence"/>
</dbReference>
<keyword evidence="2" id="KW-1133">Transmembrane helix</keyword>
<dbReference type="InterPro" id="IPR032272">
    <property type="entry name" value="DUF4834"/>
</dbReference>
<accession>A0A2T0XS90</accession>
<dbReference type="Pfam" id="PF16118">
    <property type="entry name" value="DUF4834"/>
    <property type="match status" value="1"/>
</dbReference>
<feature type="region of interest" description="Disordered" evidence="1">
    <location>
        <begin position="40"/>
        <end position="87"/>
    </location>
</feature>
<protein>
    <submittedName>
        <fullName evidence="3">Uncharacterized protein DUF4834</fullName>
    </submittedName>
</protein>
<keyword evidence="4" id="KW-1185">Reference proteome</keyword>
<proteinExistence type="predicted"/>
<comment type="caution">
    <text evidence="3">The sequence shown here is derived from an EMBL/GenBank/DDBJ whole genome shotgun (WGS) entry which is preliminary data.</text>
</comment>
<name>A0A2T0XS90_9BACT</name>
<organism evidence="3 4">
    <name type="scientific">Marinilabilia salmonicolor</name>
    <dbReference type="NCBI Taxonomy" id="989"/>
    <lineage>
        <taxon>Bacteria</taxon>
        <taxon>Pseudomonadati</taxon>
        <taxon>Bacteroidota</taxon>
        <taxon>Bacteroidia</taxon>
        <taxon>Marinilabiliales</taxon>
        <taxon>Marinilabiliaceae</taxon>
        <taxon>Marinilabilia</taxon>
    </lineage>
</organism>
<dbReference type="EMBL" id="QPIZ01000025">
    <property type="protein sequence ID" value="RCW29867.1"/>
    <property type="molecule type" value="Genomic_DNA"/>
</dbReference>
<dbReference type="STRING" id="1168289.GCA_000259075_00533"/>